<gene>
    <name evidence="2" type="ORF">HK414_10540</name>
</gene>
<keyword evidence="3" id="KW-1185">Reference proteome</keyword>
<reference evidence="2 3" key="1">
    <citation type="submission" date="2020-05" db="EMBL/GenBank/DDBJ databases">
        <title>Ramlibacter rhizophilus sp. nov., isolated from rhizosphere soil of national flower Mugunghwa from South Korea.</title>
        <authorList>
            <person name="Zheng-Fei Y."/>
            <person name="Huan T."/>
        </authorList>
    </citation>
    <scope>NUCLEOTIDE SEQUENCE [LARGE SCALE GENOMIC DNA]</scope>
    <source>
        <strain evidence="2 3">H242</strain>
    </source>
</reference>
<protein>
    <submittedName>
        <fullName evidence="2">Uncharacterized protein</fullName>
    </submittedName>
</protein>
<dbReference type="EMBL" id="CP053418">
    <property type="protein sequence ID" value="QJW84164.1"/>
    <property type="molecule type" value="Genomic_DNA"/>
</dbReference>
<accession>A0ABX6P228</accession>
<keyword evidence="1" id="KW-1133">Transmembrane helix</keyword>
<dbReference type="Proteomes" id="UP000500826">
    <property type="component" value="Chromosome"/>
</dbReference>
<feature type="transmembrane region" description="Helical" evidence="1">
    <location>
        <begin position="64"/>
        <end position="80"/>
    </location>
</feature>
<keyword evidence="1" id="KW-0472">Membrane</keyword>
<organism evidence="2 3">
    <name type="scientific">Ramlibacter terrae</name>
    <dbReference type="NCBI Taxonomy" id="2732511"/>
    <lineage>
        <taxon>Bacteria</taxon>
        <taxon>Pseudomonadati</taxon>
        <taxon>Pseudomonadota</taxon>
        <taxon>Betaproteobacteria</taxon>
        <taxon>Burkholderiales</taxon>
        <taxon>Comamonadaceae</taxon>
        <taxon>Ramlibacter</taxon>
    </lineage>
</organism>
<name>A0ABX6P228_9BURK</name>
<sequence length="140" mass="14300">MALGLPGARQAPAGAAAVAGPVAYALVSHHAASAAHPGLLEAVILIGPVMAFALLVAWRAPARAAWLCLWLVAAAGLVLARDRVFAGSAGCCWRSTWASTPRCASRSHARSRRGPCPWCPGSPHASTARSRRGCSATPAT</sequence>
<reference evidence="2 3" key="2">
    <citation type="submission" date="2020-05" db="EMBL/GenBank/DDBJ databases">
        <authorList>
            <person name="Khan S.A."/>
            <person name="Jeon C.O."/>
            <person name="Chun B.H."/>
        </authorList>
    </citation>
    <scope>NUCLEOTIDE SEQUENCE [LARGE SCALE GENOMIC DNA]</scope>
    <source>
        <strain evidence="2 3">H242</strain>
    </source>
</reference>
<feature type="transmembrane region" description="Helical" evidence="1">
    <location>
        <begin position="38"/>
        <end position="58"/>
    </location>
</feature>
<evidence type="ECO:0000313" key="3">
    <source>
        <dbReference type="Proteomes" id="UP000500826"/>
    </source>
</evidence>
<proteinExistence type="predicted"/>
<evidence type="ECO:0000256" key="1">
    <source>
        <dbReference type="SAM" id="Phobius"/>
    </source>
</evidence>
<evidence type="ECO:0000313" key="2">
    <source>
        <dbReference type="EMBL" id="QJW84164.1"/>
    </source>
</evidence>
<keyword evidence="1" id="KW-0812">Transmembrane</keyword>